<gene>
    <name evidence="2" type="ORF">OPDIPICF_02075</name>
</gene>
<keyword evidence="1" id="KW-0812">Transmembrane</keyword>
<sequence>MNTRRFVQTALLLFIDIIVFGGFYLAFGLKAAIVVCIVTKAFGLAVILGRLPRYLRLRQSSKALNEKLRLRHDNPDFVLSDEEMHGLRDLMFVGIYNHVAAFMLVPGPMSDLIGGFLVLPPTSDRLLDMFMDMAWRAQRDKAMSLG</sequence>
<accession>A0A5S9QKQ4</accession>
<keyword evidence="1" id="KW-0472">Membrane</keyword>
<evidence type="ECO:0000313" key="3">
    <source>
        <dbReference type="Proteomes" id="UP000441399"/>
    </source>
</evidence>
<evidence type="ECO:0000256" key="1">
    <source>
        <dbReference type="SAM" id="Phobius"/>
    </source>
</evidence>
<proteinExistence type="predicted"/>
<dbReference type="AlphaFoldDB" id="A0A5S9QKQ4"/>
<feature type="transmembrane region" description="Helical" evidence="1">
    <location>
        <begin position="7"/>
        <end position="25"/>
    </location>
</feature>
<organism evidence="2 3">
    <name type="scientific">BD1-7 clade bacterium</name>
    <dbReference type="NCBI Taxonomy" id="2029982"/>
    <lineage>
        <taxon>Bacteria</taxon>
        <taxon>Pseudomonadati</taxon>
        <taxon>Pseudomonadota</taxon>
        <taxon>Gammaproteobacteria</taxon>
        <taxon>Cellvibrionales</taxon>
        <taxon>Spongiibacteraceae</taxon>
        <taxon>BD1-7 clade</taxon>
    </lineage>
</organism>
<keyword evidence="1" id="KW-1133">Transmembrane helix</keyword>
<name>A0A5S9QKQ4_9GAMM</name>
<dbReference type="OrthoDB" id="9879307at2"/>
<dbReference type="EMBL" id="CACSIO010000034">
    <property type="protein sequence ID" value="CAA0118309.1"/>
    <property type="molecule type" value="Genomic_DNA"/>
</dbReference>
<reference evidence="2 3" key="1">
    <citation type="submission" date="2019-11" db="EMBL/GenBank/DDBJ databases">
        <authorList>
            <person name="Holert J."/>
        </authorList>
    </citation>
    <scope>NUCLEOTIDE SEQUENCE [LARGE SCALE GENOMIC DNA]</scope>
    <source>
        <strain evidence="2">SB11_3</strain>
    </source>
</reference>
<feature type="transmembrane region" description="Helical" evidence="1">
    <location>
        <begin position="31"/>
        <end position="51"/>
    </location>
</feature>
<evidence type="ECO:0000313" key="2">
    <source>
        <dbReference type="EMBL" id="CAA0118309.1"/>
    </source>
</evidence>
<keyword evidence="3" id="KW-1185">Reference proteome</keyword>
<protein>
    <submittedName>
        <fullName evidence="2">Uncharacterized protein</fullName>
    </submittedName>
</protein>
<dbReference type="Proteomes" id="UP000441399">
    <property type="component" value="Unassembled WGS sequence"/>
</dbReference>